<evidence type="ECO:0000313" key="2">
    <source>
        <dbReference type="EMBL" id="KAF6452950.1"/>
    </source>
</evidence>
<evidence type="ECO:0000313" key="3">
    <source>
        <dbReference type="Proteomes" id="UP000550707"/>
    </source>
</evidence>
<organism evidence="2 3">
    <name type="scientific">Molossus molossus</name>
    <name type="common">Pallas' mastiff bat</name>
    <name type="synonym">Vespertilio molossus</name>
    <dbReference type="NCBI Taxonomy" id="27622"/>
    <lineage>
        <taxon>Eukaryota</taxon>
        <taxon>Metazoa</taxon>
        <taxon>Chordata</taxon>
        <taxon>Craniata</taxon>
        <taxon>Vertebrata</taxon>
        <taxon>Euteleostomi</taxon>
        <taxon>Mammalia</taxon>
        <taxon>Eutheria</taxon>
        <taxon>Laurasiatheria</taxon>
        <taxon>Chiroptera</taxon>
        <taxon>Yangochiroptera</taxon>
        <taxon>Molossidae</taxon>
        <taxon>Molossus</taxon>
    </lineage>
</organism>
<evidence type="ECO:0000256" key="1">
    <source>
        <dbReference type="SAM" id="MobiDB-lite"/>
    </source>
</evidence>
<accession>A0A7J8FZ27</accession>
<protein>
    <submittedName>
        <fullName evidence="2">Uncharacterized protein</fullName>
    </submittedName>
</protein>
<comment type="caution">
    <text evidence="2">The sequence shown here is derived from an EMBL/GenBank/DDBJ whole genome shotgun (WGS) entry which is preliminary data.</text>
</comment>
<sequence>MQRPTKMPTRGAHPGMKNAQASQSIYAHLDTQQRRQTEIIEVGTGNRMVRRYTDTHSGYIQQGHTHTNIHFTHLRHRYTYIPHTRGIDTHNCQRHRKTPPPLIHRLAPTHIQELLPVPCGGGVW</sequence>
<dbReference type="AlphaFoldDB" id="A0A7J8FZ27"/>
<name>A0A7J8FZ27_MOLMO</name>
<keyword evidence="3" id="KW-1185">Reference proteome</keyword>
<reference evidence="2 3" key="1">
    <citation type="journal article" date="2020" name="Nature">
        <title>Six reference-quality genomes reveal evolution of bat adaptations.</title>
        <authorList>
            <person name="Jebb D."/>
            <person name="Huang Z."/>
            <person name="Pippel M."/>
            <person name="Hughes G.M."/>
            <person name="Lavrichenko K."/>
            <person name="Devanna P."/>
            <person name="Winkler S."/>
            <person name="Jermiin L.S."/>
            <person name="Skirmuntt E.C."/>
            <person name="Katzourakis A."/>
            <person name="Burkitt-Gray L."/>
            <person name="Ray D.A."/>
            <person name="Sullivan K.A.M."/>
            <person name="Roscito J.G."/>
            <person name="Kirilenko B.M."/>
            <person name="Davalos L.M."/>
            <person name="Corthals A.P."/>
            <person name="Power M.L."/>
            <person name="Jones G."/>
            <person name="Ransome R.D."/>
            <person name="Dechmann D.K.N."/>
            <person name="Locatelli A.G."/>
            <person name="Puechmaille S.J."/>
            <person name="Fedrigo O."/>
            <person name="Jarvis E.D."/>
            <person name="Hiller M."/>
            <person name="Vernes S.C."/>
            <person name="Myers E.W."/>
            <person name="Teeling E.C."/>
        </authorList>
    </citation>
    <scope>NUCLEOTIDE SEQUENCE [LARGE SCALE GENOMIC DNA]</scope>
    <source>
        <strain evidence="2">MMolMol1</strain>
        <tissue evidence="2">Muscle</tissue>
    </source>
</reference>
<gene>
    <name evidence="2" type="ORF">HJG59_008241</name>
</gene>
<dbReference type="Proteomes" id="UP000550707">
    <property type="component" value="Unassembled WGS sequence"/>
</dbReference>
<dbReference type="EMBL" id="JACASF010000010">
    <property type="protein sequence ID" value="KAF6452950.1"/>
    <property type="molecule type" value="Genomic_DNA"/>
</dbReference>
<feature type="region of interest" description="Disordered" evidence="1">
    <location>
        <begin position="1"/>
        <end position="20"/>
    </location>
</feature>
<dbReference type="InParanoid" id="A0A7J8FZ27"/>
<proteinExistence type="predicted"/>